<dbReference type="InterPro" id="IPR038718">
    <property type="entry name" value="SNF2-like_sf"/>
</dbReference>
<evidence type="ECO:0000259" key="3">
    <source>
        <dbReference type="PROSITE" id="PS51192"/>
    </source>
</evidence>
<feature type="compositionally biased region" description="Polar residues" evidence="1">
    <location>
        <begin position="917"/>
        <end position="927"/>
    </location>
</feature>
<protein>
    <recommendedName>
        <fullName evidence="3">Helicase ATP-binding domain-containing protein</fullName>
    </recommendedName>
</protein>
<feature type="signal peptide" evidence="2">
    <location>
        <begin position="1"/>
        <end position="21"/>
    </location>
</feature>
<dbReference type="EMBL" id="CAJNNW010029419">
    <property type="protein sequence ID" value="CAE8700211.1"/>
    <property type="molecule type" value="Genomic_DNA"/>
</dbReference>
<feature type="compositionally biased region" description="Low complexity" evidence="1">
    <location>
        <begin position="928"/>
        <end position="946"/>
    </location>
</feature>
<organism evidence="4 5">
    <name type="scientific">Polarella glacialis</name>
    <name type="common">Dinoflagellate</name>
    <dbReference type="NCBI Taxonomy" id="89957"/>
    <lineage>
        <taxon>Eukaryota</taxon>
        <taxon>Sar</taxon>
        <taxon>Alveolata</taxon>
        <taxon>Dinophyceae</taxon>
        <taxon>Suessiales</taxon>
        <taxon>Suessiaceae</taxon>
        <taxon>Polarella</taxon>
    </lineage>
</organism>
<comment type="caution">
    <text evidence="4">The sequence shown here is derived from an EMBL/GenBank/DDBJ whole genome shotgun (WGS) entry which is preliminary data.</text>
</comment>
<dbReference type="Proteomes" id="UP000626109">
    <property type="component" value="Unassembled WGS sequence"/>
</dbReference>
<feature type="region of interest" description="Disordered" evidence="1">
    <location>
        <begin position="901"/>
        <end position="966"/>
    </location>
</feature>
<dbReference type="InterPro" id="IPR027417">
    <property type="entry name" value="P-loop_NTPase"/>
</dbReference>
<sequence length="1775" mass="189523">MAPGATAAFGCLLSCSQFQLAADAGVPNSTPPLKRQRRASPQRQPFFSNSDAQSSAPSGSGSQRPGRAQGVSSSAPSSLGPPKPATLPPRHGALVRNLTQELRAASEDNPEVLKLRRTFESSVSRGIEAKQKWDESTKFLAIGGQTAMDVAAKEAALNRSRADVATATEDLAAHDQVCKDEDGDAAKATEELAAHDQVCRDEDGDVAKATEELADHDQVCKDEDGDVAKATVRSGAKKFLDPIWRLRLQRGLEKAKRRLLQDEQGLRKALELKALDTQLQACEAEKALAETRLQAALVSVLALRSEVSRFASGASELEPIFTAVRGPIEKLLVAPNVAAVEELVTTEWCTSLSTGAHGVEVTLHLEAVVAQLSTVALLEGGYVLLRLDALAKEQKSADAEGGGAVSSYWPCYARLGSAHARSLCEAAEELRLDVAGGKKDVAAVKAGCPPLRVKSLQLLRAWVGLQPDVRLGPEVADALKRLLLRQRDGPDNLLPPSSLQASLRPYQVQGFAWMAANAENGLGSLLADEMGLGKTFLYLRESGRLQRPVLVVSPLSVMSNWKAEIASWAPGLRAHIYQGPGRKLPANCSLSHQGTSSGANPPVSGIAGVSESLPAGGPAGEAEVVLTTYSTLREDWALLSATARFGGMVLDEAQAIKNSRSQITKAVLEVAQTAVGPVRIALTGTPMENRLAELHSIFSFIVPGYLGAAKNFEQDFAKPLERGCDPDASQNSGPSRAEFTQAKDLRDRLLAALRPFLLRRSKNDGGIASDLPAKMELVHAVQLTENQRLLYQAVQESTFARVLESLRALEDSDDANSSLEDVVPEASIEPKGRRSLFVLSMLHALQQVCNHPAAVGSHSWPQGKLDLSDASYSPSHEWPAQKGAKVGNSSAVVFQLAADAGVPNSTPPLKRQRRASPQRQPFFSNSDAQSSAPSGSGSQRPGRAQGVSSSAPSSLGPPKPATLPPRHGALVRNLTQELRAASEDNPEVLKLRRTFESSVSRGIEAKQKWDESTKFLAIGGQTAMDVAAKEAALNRSRADVATATEDLAAHDQVCKDEDGDAAKATEELAAHDQVCRDEDGDVAKATEELADHDQVCKDEDGDVAKATVRSGAKKFLDPIWRLRLQRGLEKAKRRLLQDEQGLRKALELKALDTQLQACEAEKALAETRLQAALVSVLALRSEVSRFASGASELEPIFTAVRGPIEKLLVAPNVAAVEELVTTEWCTSLSTGAHGVEVTLHLEAVVAQLSTVALLEGGYLLLRLDALAKEQKSADAEGGGAVSSYWPCYARLGSAHARSLCEAAEELRLDVAGGKKDVAAVKAGCPPLRVKSLQLLRAWVGLQPDVRLGPEVADALKRLLLRQRDGPDNLLPPSSLQASLRPYQVQGFAWMAANAENGLGSLLADEMGLGKTLQTLALLLYLRESGRLQRPVLVVSPLSVMSNWKAEIASWAPGLRAHIYQGPGRKLPANCSLSHQGTSSGANPPVSGIAGVSESLPAGGPAGEAEVVLTTYSTLREDWALLSATARFGGMVLDEAQAIKNSRSQITKAVLEVAQTAVGPVRIALTGTPMENRLAELHSIFSFIVPGYLGAAKNFEQDFAKPLERGCDPDASQNSGPSRAEFTQAKDLRDRLLAALRPFLLRRSKNDGGIASDLPAKMELVHAVQLTENQRLLYQAVQESTFARVLESLRALEDSDDANSSLEDVVPEASIEPKGRRSLFVLSMLHALQQVCNHPAAVGSHSWPQGKLDLSDASYSPSHEWPAQKGAKVGNSSAVV</sequence>
<keyword evidence="2" id="KW-0732">Signal</keyword>
<dbReference type="Gene3D" id="3.40.50.10810">
    <property type="entry name" value="Tandem AAA-ATPase domain"/>
    <property type="match status" value="2"/>
</dbReference>
<feature type="domain" description="Helicase ATP-binding" evidence="3">
    <location>
        <begin position="515"/>
        <end position="704"/>
    </location>
</feature>
<feature type="compositionally biased region" description="Polar residues" evidence="1">
    <location>
        <begin position="41"/>
        <end position="51"/>
    </location>
</feature>
<dbReference type="Pfam" id="PF00176">
    <property type="entry name" value="SNF2-rel_dom"/>
    <property type="match status" value="2"/>
</dbReference>
<gene>
    <name evidence="4" type="ORF">PGLA2088_LOCUS31510</name>
</gene>
<dbReference type="GO" id="GO:0005524">
    <property type="term" value="F:ATP binding"/>
    <property type="evidence" value="ECO:0007669"/>
    <property type="project" value="InterPro"/>
</dbReference>
<evidence type="ECO:0000313" key="5">
    <source>
        <dbReference type="Proteomes" id="UP000626109"/>
    </source>
</evidence>
<feature type="chain" id="PRO_5032639463" description="Helicase ATP-binding domain-containing protein" evidence="2">
    <location>
        <begin position="22"/>
        <end position="1775"/>
    </location>
</feature>
<evidence type="ECO:0000256" key="1">
    <source>
        <dbReference type="SAM" id="MobiDB-lite"/>
    </source>
</evidence>
<dbReference type="PROSITE" id="PS51192">
    <property type="entry name" value="HELICASE_ATP_BIND_1"/>
    <property type="match status" value="2"/>
</dbReference>
<feature type="non-terminal residue" evidence="4">
    <location>
        <position position="1775"/>
    </location>
</feature>
<evidence type="ECO:0000256" key="2">
    <source>
        <dbReference type="SAM" id="SignalP"/>
    </source>
</evidence>
<dbReference type="PANTHER" id="PTHR10799">
    <property type="entry name" value="SNF2/RAD54 HELICASE FAMILY"/>
    <property type="match status" value="1"/>
</dbReference>
<feature type="region of interest" description="Disordered" evidence="1">
    <location>
        <begin position="23"/>
        <end position="90"/>
    </location>
</feature>
<evidence type="ECO:0000313" key="4">
    <source>
        <dbReference type="EMBL" id="CAE8700211.1"/>
    </source>
</evidence>
<name>A0A813KIU8_POLGL</name>
<feature type="domain" description="Helicase ATP-binding" evidence="3">
    <location>
        <begin position="1391"/>
        <end position="1586"/>
    </location>
</feature>
<dbReference type="SUPFAM" id="SSF52540">
    <property type="entry name" value="P-loop containing nucleoside triphosphate hydrolases"/>
    <property type="match status" value="2"/>
</dbReference>
<feature type="region of interest" description="Disordered" evidence="1">
    <location>
        <begin position="1753"/>
        <end position="1775"/>
    </location>
</feature>
<proteinExistence type="predicted"/>
<dbReference type="InterPro" id="IPR000330">
    <property type="entry name" value="SNF2_N"/>
</dbReference>
<reference evidence="4" key="1">
    <citation type="submission" date="2021-02" db="EMBL/GenBank/DDBJ databases">
        <authorList>
            <person name="Dougan E. K."/>
            <person name="Rhodes N."/>
            <person name="Thang M."/>
            <person name="Chan C."/>
        </authorList>
    </citation>
    <scope>NUCLEOTIDE SEQUENCE</scope>
</reference>
<dbReference type="InterPro" id="IPR014001">
    <property type="entry name" value="Helicase_ATP-bd"/>
</dbReference>
<feature type="compositionally biased region" description="Low complexity" evidence="1">
    <location>
        <begin position="52"/>
        <end position="70"/>
    </location>
</feature>
<dbReference type="SMART" id="SM00487">
    <property type="entry name" value="DEXDc"/>
    <property type="match status" value="2"/>
</dbReference>
<accession>A0A813KIU8</accession>